<name>U4L5B1_PYROM</name>
<dbReference type="SUPFAM" id="SSF56784">
    <property type="entry name" value="HAD-like"/>
    <property type="match status" value="1"/>
</dbReference>
<dbReference type="InterPro" id="IPR059000">
    <property type="entry name" value="ATPase_P-type_domA"/>
</dbReference>
<keyword evidence="7 10" id="KW-1133">Transmembrane helix</keyword>
<feature type="transmembrane region" description="Helical" evidence="10">
    <location>
        <begin position="886"/>
        <end position="909"/>
    </location>
</feature>
<feature type="transmembrane region" description="Helical" evidence="10">
    <location>
        <begin position="1031"/>
        <end position="1050"/>
    </location>
</feature>
<dbReference type="PRINTS" id="PR00121">
    <property type="entry name" value="NAKATPASE"/>
</dbReference>
<reference evidence="12 13" key="1">
    <citation type="journal article" date="2013" name="PLoS Genet.">
        <title>The genome and development-dependent transcriptomes of Pyronema confluens: a window into fungal evolution.</title>
        <authorList>
            <person name="Traeger S."/>
            <person name="Altegoer F."/>
            <person name="Freitag M."/>
            <person name="Gabaldon T."/>
            <person name="Kempken F."/>
            <person name="Kumar A."/>
            <person name="Marcet-Houben M."/>
            <person name="Poggeler S."/>
            <person name="Stajich J.E."/>
            <person name="Nowrousian M."/>
        </authorList>
    </citation>
    <scope>NUCLEOTIDE SEQUENCE [LARGE SCALE GENOMIC DNA]</scope>
    <source>
        <strain evidence="13">CBS 100304</strain>
        <tissue evidence="12">Vegetative mycelium</tissue>
    </source>
</reference>
<evidence type="ECO:0000256" key="3">
    <source>
        <dbReference type="ARBA" id="ARBA00022692"/>
    </source>
</evidence>
<feature type="transmembrane region" description="Helical" evidence="10">
    <location>
        <begin position="389"/>
        <end position="417"/>
    </location>
</feature>
<dbReference type="GO" id="GO:0016887">
    <property type="term" value="F:ATP hydrolysis activity"/>
    <property type="evidence" value="ECO:0007669"/>
    <property type="project" value="InterPro"/>
</dbReference>
<feature type="transmembrane region" description="Helical" evidence="10">
    <location>
        <begin position="192"/>
        <end position="211"/>
    </location>
</feature>
<dbReference type="SFLD" id="SFLDF00027">
    <property type="entry name" value="p-type_atpase"/>
    <property type="match status" value="1"/>
</dbReference>
<dbReference type="Gene3D" id="1.20.1110.10">
    <property type="entry name" value="Calcium-transporting ATPase, transmembrane domain"/>
    <property type="match status" value="1"/>
</dbReference>
<dbReference type="EMBL" id="HF935239">
    <property type="protein sequence ID" value="CCX05235.1"/>
    <property type="molecule type" value="Genomic_DNA"/>
</dbReference>
<dbReference type="NCBIfam" id="TIGR01494">
    <property type="entry name" value="ATPase_P-type"/>
    <property type="match status" value="2"/>
</dbReference>
<dbReference type="InterPro" id="IPR004014">
    <property type="entry name" value="ATPase_P-typ_cation-transptr_N"/>
</dbReference>
<evidence type="ECO:0000256" key="2">
    <source>
        <dbReference type="ARBA" id="ARBA00022475"/>
    </source>
</evidence>
<dbReference type="Gene3D" id="2.70.150.10">
    <property type="entry name" value="Calcium-transporting ATPase, cytoplasmic transduction domain A"/>
    <property type="match status" value="1"/>
</dbReference>
<dbReference type="InterPro" id="IPR036412">
    <property type="entry name" value="HAD-like_sf"/>
</dbReference>
<dbReference type="Pfam" id="PF00122">
    <property type="entry name" value="E1-E2_ATPase"/>
    <property type="match status" value="1"/>
</dbReference>
<evidence type="ECO:0000256" key="10">
    <source>
        <dbReference type="SAM" id="Phobius"/>
    </source>
</evidence>
<dbReference type="InterPro" id="IPR006068">
    <property type="entry name" value="ATPase_P-typ_cation-transptr_C"/>
</dbReference>
<dbReference type="InterPro" id="IPR023214">
    <property type="entry name" value="HAD_sf"/>
</dbReference>
<dbReference type="InterPro" id="IPR018303">
    <property type="entry name" value="ATPase_P-typ_P_site"/>
</dbReference>
<keyword evidence="4" id="KW-0547">Nucleotide-binding</keyword>
<dbReference type="InterPro" id="IPR001757">
    <property type="entry name" value="P_typ_ATPase"/>
</dbReference>
<evidence type="ECO:0000256" key="5">
    <source>
        <dbReference type="ARBA" id="ARBA00022840"/>
    </source>
</evidence>
<feature type="domain" description="Cation-transporting P-type ATPase N-terminal" evidence="11">
    <location>
        <begin position="108"/>
        <end position="181"/>
    </location>
</feature>
<dbReference type="Pfam" id="PF00689">
    <property type="entry name" value="Cation_ATPase_C"/>
    <property type="match status" value="1"/>
</dbReference>
<dbReference type="PANTHER" id="PTHR43294">
    <property type="entry name" value="SODIUM/POTASSIUM-TRANSPORTING ATPASE SUBUNIT ALPHA"/>
    <property type="match status" value="1"/>
</dbReference>
<dbReference type="GO" id="GO:0005886">
    <property type="term" value="C:plasma membrane"/>
    <property type="evidence" value="ECO:0007669"/>
    <property type="project" value="UniProtKB-SubCell"/>
</dbReference>
<dbReference type="SUPFAM" id="SSF81653">
    <property type="entry name" value="Calcium ATPase, transduction domain A"/>
    <property type="match status" value="1"/>
</dbReference>
<proteinExistence type="predicted"/>
<gene>
    <name evidence="12" type="ORF">PCON_04822</name>
</gene>
<accession>U4L5B1</accession>
<dbReference type="GO" id="GO:0005391">
    <property type="term" value="F:P-type sodium:potassium-exchanging transporter activity"/>
    <property type="evidence" value="ECO:0007669"/>
    <property type="project" value="TreeGrafter"/>
</dbReference>
<evidence type="ECO:0000259" key="11">
    <source>
        <dbReference type="SMART" id="SM00831"/>
    </source>
</evidence>
<dbReference type="SUPFAM" id="SSF81660">
    <property type="entry name" value="Metal cation-transporting ATPase, ATP-binding domain N"/>
    <property type="match status" value="1"/>
</dbReference>
<dbReference type="Gene3D" id="3.40.1110.10">
    <property type="entry name" value="Calcium-transporting ATPase, cytoplasmic domain N"/>
    <property type="match status" value="1"/>
</dbReference>
<evidence type="ECO:0000313" key="12">
    <source>
        <dbReference type="EMBL" id="CCX05235.1"/>
    </source>
</evidence>
<dbReference type="Proteomes" id="UP000018144">
    <property type="component" value="Unassembled WGS sequence"/>
</dbReference>
<feature type="transmembrane region" description="Helical" evidence="10">
    <location>
        <begin position="934"/>
        <end position="958"/>
    </location>
</feature>
<evidence type="ECO:0000256" key="1">
    <source>
        <dbReference type="ARBA" id="ARBA00004651"/>
    </source>
</evidence>
<evidence type="ECO:0000313" key="13">
    <source>
        <dbReference type="Proteomes" id="UP000018144"/>
    </source>
</evidence>
<dbReference type="SMART" id="SM00831">
    <property type="entry name" value="Cation_ATPase_N"/>
    <property type="match status" value="1"/>
</dbReference>
<dbReference type="STRING" id="1076935.U4L5B1"/>
<keyword evidence="6" id="KW-1278">Translocase</keyword>
<feature type="transmembrane region" description="Helical" evidence="10">
    <location>
        <begin position="1062"/>
        <end position="1080"/>
    </location>
</feature>
<dbReference type="GO" id="GO:0036376">
    <property type="term" value="P:sodium ion export across plasma membrane"/>
    <property type="evidence" value="ECO:0007669"/>
    <property type="project" value="TreeGrafter"/>
</dbReference>
<keyword evidence="2" id="KW-1003">Cell membrane</keyword>
<dbReference type="SFLD" id="SFLDG00002">
    <property type="entry name" value="C1.7:_P-type_atpase_like"/>
    <property type="match status" value="1"/>
</dbReference>
<dbReference type="OMA" id="QQPPIFN"/>
<dbReference type="SUPFAM" id="SSF81665">
    <property type="entry name" value="Calcium ATPase, transmembrane domain M"/>
    <property type="match status" value="1"/>
</dbReference>
<dbReference type="InterPro" id="IPR008250">
    <property type="entry name" value="ATPase_P-typ_transduc_dom_A_sf"/>
</dbReference>
<keyword evidence="3 10" id="KW-0812">Transmembrane</keyword>
<dbReference type="SFLD" id="SFLDS00003">
    <property type="entry name" value="Haloacid_Dehalogenase"/>
    <property type="match status" value="1"/>
</dbReference>
<keyword evidence="13" id="KW-1185">Reference proteome</keyword>
<evidence type="ECO:0000256" key="8">
    <source>
        <dbReference type="ARBA" id="ARBA00023136"/>
    </source>
</evidence>
<dbReference type="PROSITE" id="PS00154">
    <property type="entry name" value="ATPASE_E1_E2"/>
    <property type="match status" value="1"/>
</dbReference>
<keyword evidence="5" id="KW-0067">ATP-binding</keyword>
<dbReference type="InterPro" id="IPR023298">
    <property type="entry name" value="ATPase_P-typ_TM_dom_sf"/>
</dbReference>
<dbReference type="PRINTS" id="PR00119">
    <property type="entry name" value="CATATPASE"/>
</dbReference>
<feature type="compositionally biased region" description="Low complexity" evidence="9">
    <location>
        <begin position="46"/>
        <end position="57"/>
    </location>
</feature>
<protein>
    <submittedName>
        <fullName evidence="12">Similar to Sodium/potassium-transporting ATPase subunit alpha-A acc. no. P17326</fullName>
    </submittedName>
</protein>
<feature type="region of interest" description="Disordered" evidence="9">
    <location>
        <begin position="35"/>
        <end position="58"/>
    </location>
</feature>
<dbReference type="GO" id="GO:1902600">
    <property type="term" value="P:proton transmembrane transport"/>
    <property type="evidence" value="ECO:0007669"/>
    <property type="project" value="TreeGrafter"/>
</dbReference>
<dbReference type="AlphaFoldDB" id="U4L5B1"/>
<dbReference type="Pfam" id="PF13246">
    <property type="entry name" value="Cation_ATPase"/>
    <property type="match status" value="1"/>
</dbReference>
<dbReference type="GO" id="GO:0005524">
    <property type="term" value="F:ATP binding"/>
    <property type="evidence" value="ECO:0007669"/>
    <property type="project" value="UniProtKB-KW"/>
</dbReference>
<evidence type="ECO:0000256" key="9">
    <source>
        <dbReference type="SAM" id="MobiDB-lite"/>
    </source>
</evidence>
<dbReference type="eggNOG" id="KOG0203">
    <property type="taxonomic scope" value="Eukaryota"/>
</dbReference>
<organism evidence="12 13">
    <name type="scientific">Pyronema omphalodes (strain CBS 100304)</name>
    <name type="common">Pyronema confluens</name>
    <dbReference type="NCBI Taxonomy" id="1076935"/>
    <lineage>
        <taxon>Eukaryota</taxon>
        <taxon>Fungi</taxon>
        <taxon>Dikarya</taxon>
        <taxon>Ascomycota</taxon>
        <taxon>Pezizomycotina</taxon>
        <taxon>Pezizomycetes</taxon>
        <taxon>Pezizales</taxon>
        <taxon>Pyronemataceae</taxon>
        <taxon>Pyronema</taxon>
    </lineage>
</organism>
<sequence>MESCISKQDGDIDLEFEMQGAGRDGRIRYADGAEVQPRRGRSTLARRPSNSSMSIRSISRHRSIDPGVVLPIQYRTLSINLEEGKRRLSKEGSKSAEHDGKVEFADLDWHKIPVDEVYSRLSSSPLQGLSQAQHARKLKEFGRNLPSPPPSRWFRKALSYLFGGFGSILLVAAILVFIAWKPLGQPPAPANLALAIVLVIVFVAQAVFSMIQDWSSSRVMSSIKTMLPEETFVIRDGMRQQVSGADIVPGDVLCIEMGDKMPADVRFVEVSSDAKFDRSVLTGEAAPLRATVDSTDDNFLETCCIGMAGTHCVSGSAKGVVIATGDRSVFGRIAKLSAKPKEGLTPLQREILVFVGTVVSAMVVFIIIIIIAWAAWLRKDHPNWISVPMLIVSCVSAAVAFIPEGLPIAVTASLTIVAKIMKQNKILCKSLQTVETLGAVNVICFDKTGTLTKNQMTVTDCMAAHDTFTANAAIGITQRVRNISSSYDSGRDLCAEAILELARIGGLCNAGEFDPTKTHLPLDQRKINGDATDQAVLRFVESITSVASIRQEWQNVFRLAFNSKNKFMIQIVQRVPSSGDKQDAKDNMLLTIKGAPDILITRCTHFMNYDGSTQQLTPEKLKFVEETKDKWSAQGKRVILVARKKLVTEYSPQSREFEEEVMQESNSGLELVGLVGIIDPLRDEIAEVIKTLRGAGIKIHMVTGDFKLTAQAIATECGIITQQPKNSDDWTALSTVQLSISELPSTARSLVISGSELINLDKEQWDRLCTYDEIVFARTTPEQKLRIVKELQYRGETVGMTGDGVNDAPSLKAADVGISLGSGSDVAIEAADMVLLDSFSAIVEAVKYGRVVFDNLKKTVSYLLPAGSFSELWPVMTNVLLGLPQILSSFLMIVICCFTDCAAATAIAYEQPEADVLLRPPRDTKRDHLVDWKLILHAYGFVGVLESVCSFSMAYWYAQRKGIPFSALWFGFGNVPSDISAERYAQILNEASSVYFVTLVVTQWFNLMSVRTRRLSIFQHPPLFNSQTRNAYLFLAIILALVFAIFFLYLPRIQQVLGTTPVPVEHWFLPMAFGMGWLLLDEGRKWLVRKRPKSLLGSIAW</sequence>
<dbReference type="GO" id="GO:0030007">
    <property type="term" value="P:intracellular potassium ion homeostasis"/>
    <property type="evidence" value="ECO:0007669"/>
    <property type="project" value="TreeGrafter"/>
</dbReference>
<dbReference type="Gene3D" id="3.40.50.1000">
    <property type="entry name" value="HAD superfamily/HAD-like"/>
    <property type="match status" value="1"/>
</dbReference>
<evidence type="ECO:0000256" key="4">
    <source>
        <dbReference type="ARBA" id="ARBA00022741"/>
    </source>
</evidence>
<dbReference type="InterPro" id="IPR023299">
    <property type="entry name" value="ATPase_P-typ_cyto_dom_N"/>
</dbReference>
<keyword evidence="8 10" id="KW-0472">Membrane</keyword>
<dbReference type="Pfam" id="PF00690">
    <property type="entry name" value="Cation_ATPase_N"/>
    <property type="match status" value="1"/>
</dbReference>
<feature type="transmembrane region" description="Helical" evidence="10">
    <location>
        <begin position="157"/>
        <end position="180"/>
    </location>
</feature>
<comment type="subcellular location">
    <subcellularLocation>
        <location evidence="1">Cell membrane</location>
        <topology evidence="1">Multi-pass membrane protein</topology>
    </subcellularLocation>
</comment>
<dbReference type="InterPro" id="IPR044492">
    <property type="entry name" value="P_typ_ATPase_HD_dom"/>
</dbReference>
<dbReference type="FunFam" id="3.40.50.1000:FF:000083">
    <property type="entry name" value="Sodium/potassium-transporting ATPase subunit alpha"/>
    <property type="match status" value="1"/>
</dbReference>
<evidence type="ECO:0000256" key="6">
    <source>
        <dbReference type="ARBA" id="ARBA00022967"/>
    </source>
</evidence>
<evidence type="ECO:0000256" key="7">
    <source>
        <dbReference type="ARBA" id="ARBA00022989"/>
    </source>
</evidence>
<dbReference type="InterPro" id="IPR050510">
    <property type="entry name" value="Cation_transp_ATPase_P-type"/>
</dbReference>
<dbReference type="OrthoDB" id="158672at2759"/>
<dbReference type="GO" id="GO:1990573">
    <property type="term" value="P:potassium ion import across plasma membrane"/>
    <property type="evidence" value="ECO:0007669"/>
    <property type="project" value="TreeGrafter"/>
</dbReference>
<dbReference type="GO" id="GO:0006883">
    <property type="term" value="P:intracellular sodium ion homeostasis"/>
    <property type="evidence" value="ECO:0007669"/>
    <property type="project" value="TreeGrafter"/>
</dbReference>
<dbReference type="PANTHER" id="PTHR43294:SF21">
    <property type="entry name" value="CATION TRANSPORTING ATPASE"/>
    <property type="match status" value="1"/>
</dbReference>
<feature type="transmembrane region" description="Helical" evidence="10">
    <location>
        <begin position="351"/>
        <end position="377"/>
    </location>
</feature>